<keyword evidence="5" id="KW-0378">Hydrolase</keyword>
<dbReference type="KEGG" id="lle:AYR59_06835"/>
<evidence type="ECO:0000256" key="7">
    <source>
        <dbReference type="ARBA" id="ARBA00050056"/>
    </source>
</evidence>
<evidence type="ECO:0000256" key="2">
    <source>
        <dbReference type="ARBA" id="ARBA00022649"/>
    </source>
</evidence>
<name>A0AB33BS97_9LACO</name>
<sequence>MKMNKEFTINGWKDYIWYEENSKKDLKRVNKLIKSISRTPYEGLGKPEPLHGDFSGYWSRRVNEKDRIVYKAINNKIIILACRTHYE</sequence>
<evidence type="ECO:0000256" key="6">
    <source>
        <dbReference type="ARBA" id="ARBA00030388"/>
    </source>
</evidence>
<dbReference type="Gene3D" id="3.30.2310.20">
    <property type="entry name" value="RelE-like"/>
    <property type="match status" value="1"/>
</dbReference>
<dbReference type="GO" id="GO:0045892">
    <property type="term" value="P:negative regulation of DNA-templated transcription"/>
    <property type="evidence" value="ECO:0007669"/>
    <property type="project" value="TreeGrafter"/>
</dbReference>
<evidence type="ECO:0000313" key="8">
    <source>
        <dbReference type="EMBL" id="ANZ59738.1"/>
    </source>
</evidence>
<dbReference type="PANTHER" id="PTHR38039">
    <property type="entry name" value="TOXIN YOEB"/>
    <property type="match status" value="1"/>
</dbReference>
<evidence type="ECO:0000256" key="5">
    <source>
        <dbReference type="ARBA" id="ARBA00022801"/>
    </source>
</evidence>
<keyword evidence="3" id="KW-0540">Nuclease</keyword>
<dbReference type="GO" id="GO:0004519">
    <property type="term" value="F:endonuclease activity"/>
    <property type="evidence" value="ECO:0007669"/>
    <property type="project" value="UniProtKB-KW"/>
</dbReference>
<accession>A0AB33BS97</accession>
<protein>
    <recommendedName>
        <fullName evidence="7">Endoribonuclease YoeB</fullName>
    </recommendedName>
    <alternativeName>
        <fullName evidence="6">Putative mRNA interferase YoeB</fullName>
    </alternativeName>
</protein>
<gene>
    <name evidence="8" type="ORF">AYR59_06835</name>
</gene>
<dbReference type="NCBIfam" id="TIGR02116">
    <property type="entry name" value="toxin_Txe_YoeB"/>
    <property type="match status" value="1"/>
</dbReference>
<evidence type="ECO:0000256" key="4">
    <source>
        <dbReference type="ARBA" id="ARBA00022759"/>
    </source>
</evidence>
<keyword evidence="2" id="KW-1277">Toxin-antitoxin system</keyword>
<evidence type="ECO:0000256" key="3">
    <source>
        <dbReference type="ARBA" id="ARBA00022722"/>
    </source>
</evidence>
<dbReference type="InterPro" id="IPR035093">
    <property type="entry name" value="RelE/ParE_toxin_dom_sf"/>
</dbReference>
<dbReference type="InterPro" id="IPR009614">
    <property type="entry name" value="YoeB_toxin"/>
</dbReference>
<dbReference type="AlphaFoldDB" id="A0AB33BS97"/>
<proteinExistence type="inferred from homology"/>
<dbReference type="SUPFAM" id="SSF143011">
    <property type="entry name" value="RelE-like"/>
    <property type="match status" value="1"/>
</dbReference>
<organism evidence="8 9">
    <name type="scientific">Fructilactobacillus lindneri</name>
    <dbReference type="NCBI Taxonomy" id="53444"/>
    <lineage>
        <taxon>Bacteria</taxon>
        <taxon>Bacillati</taxon>
        <taxon>Bacillota</taxon>
        <taxon>Bacilli</taxon>
        <taxon>Lactobacillales</taxon>
        <taxon>Lactobacillaceae</taxon>
        <taxon>Fructilactobacillus</taxon>
    </lineage>
</organism>
<evidence type="ECO:0000256" key="1">
    <source>
        <dbReference type="ARBA" id="ARBA00008172"/>
    </source>
</evidence>
<dbReference type="PANTHER" id="PTHR38039:SF1">
    <property type="entry name" value="TOXIN YOEB"/>
    <property type="match status" value="1"/>
</dbReference>
<dbReference type="GO" id="GO:0016787">
    <property type="term" value="F:hydrolase activity"/>
    <property type="evidence" value="ECO:0007669"/>
    <property type="project" value="UniProtKB-KW"/>
</dbReference>
<keyword evidence="4" id="KW-0255">Endonuclease</keyword>
<dbReference type="EMBL" id="CP014907">
    <property type="protein sequence ID" value="ANZ59738.1"/>
    <property type="molecule type" value="Genomic_DNA"/>
</dbReference>
<dbReference type="GO" id="GO:0006401">
    <property type="term" value="P:RNA catabolic process"/>
    <property type="evidence" value="ECO:0007669"/>
    <property type="project" value="InterPro"/>
</dbReference>
<dbReference type="Proteomes" id="UP000093346">
    <property type="component" value="Chromosome"/>
</dbReference>
<reference evidence="8 9" key="1">
    <citation type="submission" date="2016-03" db="EMBL/GenBank/DDBJ databases">
        <title>Pediococcus and Lactobacillus from brewery environment - whole genome sequencing and assembly.</title>
        <authorList>
            <person name="Behr J."/>
            <person name="Geissler A.J."/>
            <person name="Vogel R.F."/>
        </authorList>
    </citation>
    <scope>NUCLEOTIDE SEQUENCE [LARGE SCALE GENOMIC DNA]</scope>
    <source>
        <strain evidence="8 9">TMW 1.481</strain>
    </source>
</reference>
<dbReference type="Pfam" id="PF06769">
    <property type="entry name" value="YoeB_toxin"/>
    <property type="match status" value="1"/>
</dbReference>
<comment type="similarity">
    <text evidence="1">Belongs to the YoeB family.</text>
</comment>
<evidence type="ECO:0000313" key="9">
    <source>
        <dbReference type="Proteomes" id="UP000093346"/>
    </source>
</evidence>